<protein>
    <submittedName>
        <fullName evidence="1">Uncharacterized protein</fullName>
    </submittedName>
</protein>
<feature type="non-terminal residue" evidence="1">
    <location>
        <position position="183"/>
    </location>
</feature>
<dbReference type="Proteomes" id="UP000700334">
    <property type="component" value="Unassembled WGS sequence"/>
</dbReference>
<evidence type="ECO:0000313" key="2">
    <source>
        <dbReference type="Proteomes" id="UP000700334"/>
    </source>
</evidence>
<dbReference type="AlphaFoldDB" id="A0A8J5ZXX2"/>
<accession>A0A8J5ZXX2</accession>
<evidence type="ECO:0000313" key="1">
    <source>
        <dbReference type="EMBL" id="KAG8507765.1"/>
    </source>
</evidence>
<name>A0A8J5ZXX2_GALPY</name>
<keyword evidence="2" id="KW-1185">Reference proteome</keyword>
<gene>
    <name evidence="1" type="ORF">J0S82_016978</name>
</gene>
<organism evidence="1 2">
    <name type="scientific">Galemys pyrenaicus</name>
    <name type="common">Iberian desman</name>
    <name type="synonym">Pyrenean desman</name>
    <dbReference type="NCBI Taxonomy" id="202257"/>
    <lineage>
        <taxon>Eukaryota</taxon>
        <taxon>Metazoa</taxon>
        <taxon>Chordata</taxon>
        <taxon>Craniata</taxon>
        <taxon>Vertebrata</taxon>
        <taxon>Euteleostomi</taxon>
        <taxon>Mammalia</taxon>
        <taxon>Eutheria</taxon>
        <taxon>Laurasiatheria</taxon>
        <taxon>Eulipotyphla</taxon>
        <taxon>Talpidae</taxon>
        <taxon>Galemys</taxon>
    </lineage>
</organism>
<dbReference type="EMBL" id="JAGFMF010012094">
    <property type="protein sequence ID" value="KAG8507765.1"/>
    <property type="molecule type" value="Genomic_DNA"/>
</dbReference>
<proteinExistence type="predicted"/>
<feature type="non-terminal residue" evidence="1">
    <location>
        <position position="1"/>
    </location>
</feature>
<sequence>HADHKAHHSKAVVKFNDVPGIELDKVVEGNASPSIKGGRVGFTIKAGDNMVLNIVQDVLKGALRCLVHHLLEVTVFSNLLPMADQNHNIRVGASELPIELREDLAHNLWAQVEAGMIDGMDFDHGSHKAKAVIDDTGHGDQAVDEDAVVNTAGVVILLMVHAHHKHGSISERGRDNDPFGTTL</sequence>
<reference evidence="1" key="1">
    <citation type="journal article" date="2021" name="Evol. Appl.">
        <title>The genome of the Pyrenean desman and the effects of bottlenecks and inbreeding on the genomic landscape of an endangered species.</title>
        <authorList>
            <person name="Escoda L."/>
            <person name="Castresana J."/>
        </authorList>
    </citation>
    <scope>NUCLEOTIDE SEQUENCE</scope>
    <source>
        <strain evidence="1">IBE-C5619</strain>
    </source>
</reference>
<comment type="caution">
    <text evidence="1">The sequence shown here is derived from an EMBL/GenBank/DDBJ whole genome shotgun (WGS) entry which is preliminary data.</text>
</comment>